<name>A0A6G9XQ48_NOCBR</name>
<dbReference type="InterPro" id="IPR040442">
    <property type="entry name" value="Pyrv_kinase-like_dom_sf"/>
</dbReference>
<evidence type="ECO:0000313" key="2">
    <source>
        <dbReference type="Proteomes" id="UP000501705"/>
    </source>
</evidence>
<dbReference type="Pfam" id="PF13714">
    <property type="entry name" value="PEP_mutase"/>
    <property type="match status" value="1"/>
</dbReference>
<dbReference type="SUPFAM" id="SSF51621">
    <property type="entry name" value="Phosphoenolpyruvate/pyruvate domain"/>
    <property type="match status" value="1"/>
</dbReference>
<evidence type="ECO:0000313" key="1">
    <source>
        <dbReference type="EMBL" id="QIS03037.1"/>
    </source>
</evidence>
<dbReference type="PANTHER" id="PTHR42905:SF16">
    <property type="entry name" value="CARBOXYPHOSPHONOENOLPYRUVATE PHOSPHONOMUTASE-LIKE PROTEIN (AFU_ORTHOLOGUE AFUA_5G07230)"/>
    <property type="match status" value="1"/>
</dbReference>
<protein>
    <submittedName>
        <fullName evidence="1">Isocitrate lyase/phosphoenolpyruvate mutase family protein</fullName>
    </submittedName>
</protein>
<dbReference type="AlphaFoldDB" id="A0A6G9XQ48"/>
<reference evidence="1 2" key="1">
    <citation type="journal article" date="2019" name="ACS Chem. Biol.">
        <title>Identification and Mobilization of a Cryptic Antibiotic Biosynthesis Gene Locus from a Human-Pathogenic Nocardia Isolate.</title>
        <authorList>
            <person name="Herisse M."/>
            <person name="Ishida K."/>
            <person name="Porter J.L."/>
            <person name="Howden B."/>
            <person name="Hertweck C."/>
            <person name="Stinear T.P."/>
            <person name="Pidot S.J."/>
        </authorList>
    </citation>
    <scope>NUCLEOTIDE SEQUENCE [LARGE SCALE GENOMIC DNA]</scope>
    <source>
        <strain evidence="1 2">AUSMDU00024985</strain>
    </source>
</reference>
<dbReference type="RefSeq" id="WP_167462107.1">
    <property type="nucleotide sequence ID" value="NZ_CP046171.1"/>
</dbReference>
<dbReference type="Gene3D" id="3.20.20.60">
    <property type="entry name" value="Phosphoenolpyruvate-binding domains"/>
    <property type="match status" value="1"/>
</dbReference>
<dbReference type="InterPro" id="IPR039556">
    <property type="entry name" value="ICL/PEPM"/>
</dbReference>
<gene>
    <name evidence="1" type="ORF">F5X71_12575</name>
</gene>
<dbReference type="GO" id="GO:0016829">
    <property type="term" value="F:lyase activity"/>
    <property type="evidence" value="ECO:0007669"/>
    <property type="project" value="UniProtKB-KW"/>
</dbReference>
<accession>A0A6G9XQ48</accession>
<dbReference type="Proteomes" id="UP000501705">
    <property type="component" value="Chromosome"/>
</dbReference>
<proteinExistence type="predicted"/>
<keyword evidence="1" id="KW-0456">Lyase</keyword>
<dbReference type="EMBL" id="CP046171">
    <property type="protein sequence ID" value="QIS03037.1"/>
    <property type="molecule type" value="Genomic_DNA"/>
</dbReference>
<dbReference type="PANTHER" id="PTHR42905">
    <property type="entry name" value="PHOSPHOENOLPYRUVATE CARBOXYLASE"/>
    <property type="match status" value="1"/>
</dbReference>
<dbReference type="CDD" id="cd00377">
    <property type="entry name" value="ICL_PEPM"/>
    <property type="match status" value="1"/>
</dbReference>
<dbReference type="InterPro" id="IPR015813">
    <property type="entry name" value="Pyrv/PenolPyrv_kinase-like_dom"/>
</dbReference>
<keyword evidence="1" id="KW-0670">Pyruvate</keyword>
<organism evidence="1 2">
    <name type="scientific">Nocardia brasiliensis</name>
    <dbReference type="NCBI Taxonomy" id="37326"/>
    <lineage>
        <taxon>Bacteria</taxon>
        <taxon>Bacillati</taxon>
        <taxon>Actinomycetota</taxon>
        <taxon>Actinomycetes</taxon>
        <taxon>Mycobacteriales</taxon>
        <taxon>Nocardiaceae</taxon>
        <taxon>Nocardia</taxon>
    </lineage>
</organism>
<sequence length="257" mass="26485">MNKTETFHALHHGDEPLVLPNAWDFGSAALLATEGFPAIGTTSLGVAVAAGLPDGTGVTAAATAALARLLARLPVPVTVDIEGGFSENPTAVGEYAAELAEMGIAGINLEDGRTEDTLAQPQHQAELIAAIKTHAPELFVNARVDTHWLHLDAGSTLDRAKRYAAAGADGIFVPGLTDPAGIERVVAAIPLPVNVLYAPNGPSLATLAELGVRRVSTGSLLYRTALAAAIDIARAVRADTPLPAAAPTYDQIQALTQ</sequence>